<sequence>MTNAECSSIKPTTGSWRKKFLALAVLCNKTLFPNRIPNTIALTPPAAGLLERGKIIKKNV</sequence>
<dbReference type="Proteomes" id="UP000823749">
    <property type="component" value="Chromosome 1"/>
</dbReference>
<organism evidence="1 2">
    <name type="scientific">Rhododendron griersonianum</name>
    <dbReference type="NCBI Taxonomy" id="479676"/>
    <lineage>
        <taxon>Eukaryota</taxon>
        <taxon>Viridiplantae</taxon>
        <taxon>Streptophyta</taxon>
        <taxon>Embryophyta</taxon>
        <taxon>Tracheophyta</taxon>
        <taxon>Spermatophyta</taxon>
        <taxon>Magnoliopsida</taxon>
        <taxon>eudicotyledons</taxon>
        <taxon>Gunneridae</taxon>
        <taxon>Pentapetalae</taxon>
        <taxon>asterids</taxon>
        <taxon>Ericales</taxon>
        <taxon>Ericaceae</taxon>
        <taxon>Ericoideae</taxon>
        <taxon>Rhodoreae</taxon>
        <taxon>Rhododendron</taxon>
    </lineage>
</organism>
<protein>
    <submittedName>
        <fullName evidence="1">Uncharacterized protein</fullName>
    </submittedName>
</protein>
<proteinExistence type="predicted"/>
<evidence type="ECO:0000313" key="2">
    <source>
        <dbReference type="Proteomes" id="UP000823749"/>
    </source>
</evidence>
<comment type="caution">
    <text evidence="1">The sequence shown here is derived from an EMBL/GenBank/DDBJ whole genome shotgun (WGS) entry which is preliminary data.</text>
</comment>
<keyword evidence="2" id="KW-1185">Reference proteome</keyword>
<dbReference type="EMBL" id="JACTNZ010000001">
    <property type="protein sequence ID" value="KAG5565446.1"/>
    <property type="molecule type" value="Genomic_DNA"/>
</dbReference>
<evidence type="ECO:0000313" key="1">
    <source>
        <dbReference type="EMBL" id="KAG5565446.1"/>
    </source>
</evidence>
<name>A0AAV6LKF4_9ERIC</name>
<dbReference type="AlphaFoldDB" id="A0AAV6LKF4"/>
<accession>A0AAV6LKF4</accession>
<reference evidence="1" key="1">
    <citation type="submission" date="2020-08" db="EMBL/GenBank/DDBJ databases">
        <title>Plant Genome Project.</title>
        <authorList>
            <person name="Zhang R.-G."/>
        </authorList>
    </citation>
    <scope>NUCLEOTIDE SEQUENCE</scope>
    <source>
        <strain evidence="1">WSP0</strain>
        <tissue evidence="1">Leaf</tissue>
    </source>
</reference>
<gene>
    <name evidence="1" type="ORF">RHGRI_001362</name>
</gene>